<comment type="cofactor">
    <cofactor evidence="5">
        <name>Mg(2+)</name>
        <dbReference type="ChEBI" id="CHEBI:18420"/>
    </cofactor>
</comment>
<dbReference type="Pfam" id="PF00459">
    <property type="entry name" value="Inositol_P"/>
    <property type="match status" value="1"/>
</dbReference>
<gene>
    <name evidence="6" type="ORF">FM110_06420</name>
</gene>
<evidence type="ECO:0000256" key="5">
    <source>
        <dbReference type="PIRSR" id="PIRSR600760-2"/>
    </source>
</evidence>
<keyword evidence="4 5" id="KW-0460">Magnesium</keyword>
<dbReference type="GO" id="GO:0008934">
    <property type="term" value="F:inositol monophosphate 1-phosphatase activity"/>
    <property type="evidence" value="ECO:0007669"/>
    <property type="project" value="TreeGrafter"/>
</dbReference>
<feature type="binding site" evidence="5">
    <location>
        <position position="82"/>
    </location>
    <ligand>
        <name>Mg(2+)</name>
        <dbReference type="ChEBI" id="CHEBI:18420"/>
        <label>1</label>
        <note>catalytic</note>
    </ligand>
</feature>
<dbReference type="GO" id="GO:0046872">
    <property type="term" value="F:metal ion binding"/>
    <property type="evidence" value="ECO:0007669"/>
    <property type="project" value="UniProtKB-KW"/>
</dbReference>
<dbReference type="PANTHER" id="PTHR20854:SF4">
    <property type="entry name" value="INOSITOL-1-MONOPHOSPHATASE-RELATED"/>
    <property type="match status" value="1"/>
</dbReference>
<keyword evidence="7" id="KW-1185">Reference proteome</keyword>
<feature type="binding site" evidence="5">
    <location>
        <position position="103"/>
    </location>
    <ligand>
        <name>Mg(2+)</name>
        <dbReference type="ChEBI" id="CHEBI:18420"/>
        <label>1</label>
        <note>catalytic</note>
    </ligand>
</feature>
<evidence type="ECO:0000256" key="4">
    <source>
        <dbReference type="ARBA" id="ARBA00022842"/>
    </source>
</evidence>
<dbReference type="AlphaFoldDB" id="A0A1X6WZD6"/>
<keyword evidence="6" id="KW-0378">Hydrolase</keyword>
<dbReference type="Gene3D" id="3.30.540.10">
    <property type="entry name" value="Fructose-1,6-Bisphosphatase, subunit A, domain 1"/>
    <property type="match status" value="1"/>
</dbReference>
<feature type="binding site" evidence="5">
    <location>
        <position position="232"/>
    </location>
    <ligand>
        <name>Mg(2+)</name>
        <dbReference type="ChEBI" id="CHEBI:18420"/>
        <label>1</label>
        <note>catalytic</note>
    </ligand>
</feature>
<evidence type="ECO:0000256" key="1">
    <source>
        <dbReference type="ARBA" id="ARBA00001033"/>
    </source>
</evidence>
<dbReference type="InterPro" id="IPR020550">
    <property type="entry name" value="Inositol_monophosphatase_CS"/>
</dbReference>
<feature type="binding site" evidence="5">
    <location>
        <position position="105"/>
    </location>
    <ligand>
        <name>Mg(2+)</name>
        <dbReference type="ChEBI" id="CHEBI:18420"/>
        <label>1</label>
        <note>catalytic</note>
    </ligand>
</feature>
<dbReference type="Gene3D" id="3.40.190.80">
    <property type="match status" value="1"/>
</dbReference>
<evidence type="ECO:0000313" key="6">
    <source>
        <dbReference type="EMBL" id="SLM91331.1"/>
    </source>
</evidence>
<comment type="catalytic activity">
    <reaction evidence="1">
        <text>a myo-inositol phosphate + H2O = myo-inositol + phosphate</text>
        <dbReference type="Rhea" id="RHEA:24056"/>
        <dbReference type="ChEBI" id="CHEBI:15377"/>
        <dbReference type="ChEBI" id="CHEBI:17268"/>
        <dbReference type="ChEBI" id="CHEBI:43474"/>
        <dbReference type="ChEBI" id="CHEBI:84139"/>
        <dbReference type="EC" id="3.1.3.25"/>
    </reaction>
</comment>
<dbReference type="GO" id="GO:0006020">
    <property type="term" value="P:inositol metabolic process"/>
    <property type="evidence" value="ECO:0007669"/>
    <property type="project" value="TreeGrafter"/>
</dbReference>
<dbReference type="OrthoDB" id="9772456at2"/>
<evidence type="ECO:0000256" key="2">
    <source>
        <dbReference type="ARBA" id="ARBA00013106"/>
    </source>
</evidence>
<dbReference type="RefSeq" id="WP_087103748.1">
    <property type="nucleotide sequence ID" value="NZ_FWFG01000057.1"/>
</dbReference>
<organism evidence="6 7">
    <name type="scientific">Brachybacterium nesterenkovii</name>
    <dbReference type="NCBI Taxonomy" id="47847"/>
    <lineage>
        <taxon>Bacteria</taxon>
        <taxon>Bacillati</taxon>
        <taxon>Actinomycetota</taxon>
        <taxon>Actinomycetes</taxon>
        <taxon>Micrococcales</taxon>
        <taxon>Dermabacteraceae</taxon>
        <taxon>Brachybacterium</taxon>
    </lineage>
</organism>
<dbReference type="Proteomes" id="UP000195981">
    <property type="component" value="Unassembled WGS sequence"/>
</dbReference>
<dbReference type="EMBL" id="FWFG01000057">
    <property type="protein sequence ID" value="SLM91331.1"/>
    <property type="molecule type" value="Genomic_DNA"/>
</dbReference>
<proteinExistence type="predicted"/>
<evidence type="ECO:0000313" key="7">
    <source>
        <dbReference type="Proteomes" id="UP000195981"/>
    </source>
</evidence>
<dbReference type="GO" id="GO:0007165">
    <property type="term" value="P:signal transduction"/>
    <property type="evidence" value="ECO:0007669"/>
    <property type="project" value="TreeGrafter"/>
</dbReference>
<dbReference type="SUPFAM" id="SSF56655">
    <property type="entry name" value="Carbohydrate phosphatase"/>
    <property type="match status" value="1"/>
</dbReference>
<dbReference type="PANTHER" id="PTHR20854">
    <property type="entry name" value="INOSITOL MONOPHOSPHATASE"/>
    <property type="match status" value="1"/>
</dbReference>
<protein>
    <recommendedName>
        <fullName evidence="2">inositol-phosphate phosphatase</fullName>
        <ecNumber evidence="2">3.1.3.25</ecNumber>
    </recommendedName>
</protein>
<dbReference type="PRINTS" id="PR00377">
    <property type="entry name" value="IMPHPHTASES"/>
</dbReference>
<evidence type="ECO:0000256" key="3">
    <source>
        <dbReference type="ARBA" id="ARBA00022723"/>
    </source>
</evidence>
<keyword evidence="3 5" id="KW-0479">Metal-binding</keyword>
<name>A0A1X6WZD6_9MICO</name>
<dbReference type="PROSITE" id="PS00630">
    <property type="entry name" value="IMP_2"/>
    <property type="match status" value="1"/>
</dbReference>
<feature type="binding site" evidence="5">
    <location>
        <position position="106"/>
    </location>
    <ligand>
        <name>Mg(2+)</name>
        <dbReference type="ChEBI" id="CHEBI:18420"/>
        <label>1</label>
        <note>catalytic</note>
    </ligand>
</feature>
<reference evidence="6 7" key="1">
    <citation type="submission" date="2017-02" db="EMBL/GenBank/DDBJ databases">
        <authorList>
            <person name="Peterson S.W."/>
        </authorList>
    </citation>
    <scope>NUCLEOTIDE SEQUENCE [LARGE SCALE GENOMIC DNA]</scope>
    <source>
        <strain evidence="6 7">CIP104813</strain>
    </source>
</reference>
<accession>A0A1X6WZD6</accession>
<dbReference type="InterPro" id="IPR000760">
    <property type="entry name" value="Inositol_monophosphatase-like"/>
</dbReference>
<dbReference type="EC" id="3.1.3.25" evidence="2"/>
<dbReference type="GO" id="GO:0046854">
    <property type="term" value="P:phosphatidylinositol phosphate biosynthetic process"/>
    <property type="evidence" value="ECO:0007669"/>
    <property type="project" value="InterPro"/>
</dbReference>
<sequence>MTSAHRPDDQQPSTFDPAALLEAARVAARAAAEYIRGLDRSRIGREDKTSAHDIVTIHDRACEEIIVSSLREQVPGCRIVGEEGGEREGQTSDVAQQVTFFVDPIDGTSNFAAGMPLFCVSIGAAIGEELVAGVIDLPVLGQVFTAGPAGARLNGEALAPRATKAARDALVLTNYPGVRALGEDQEGALADLLRLTDELGSVRSLGSAAIELAWVASGWADATALPSIHSWDIAAGFLLVRQAGGSIRTWPGTGPAEAPDHERPAYVACTGAERIAVLDEVFEGIQHRREARA</sequence>